<dbReference type="RefSeq" id="WP_011758860.1">
    <property type="nucleotide sequence ID" value="NC_008700.1"/>
</dbReference>
<sequence>MKHPLILMLLLGTLLPLAVKASEEPELSAELFEQGLQQTLQTMRGNGVFKAVSACAGMSQGALEQAVVNRLRDCHSEYRRQHDYEALDVCLSATMEKASGKSEAELEACMMSR</sequence>
<dbReference type="AlphaFoldDB" id="A1S3J4"/>
<keyword evidence="1" id="KW-0732">Signal</keyword>
<keyword evidence="3" id="KW-1185">Reference proteome</keyword>
<dbReference type="KEGG" id="saz:Sama_0742"/>
<evidence type="ECO:0000256" key="1">
    <source>
        <dbReference type="SAM" id="SignalP"/>
    </source>
</evidence>
<name>A1S3J4_SHEAM</name>
<feature type="signal peptide" evidence="1">
    <location>
        <begin position="1"/>
        <end position="21"/>
    </location>
</feature>
<gene>
    <name evidence="2" type="ordered locus">Sama_0742</name>
</gene>
<protein>
    <recommendedName>
        <fullName evidence="4">Orphan protein</fullName>
    </recommendedName>
</protein>
<evidence type="ECO:0008006" key="4">
    <source>
        <dbReference type="Google" id="ProtNLM"/>
    </source>
</evidence>
<proteinExistence type="predicted"/>
<dbReference type="HOGENOM" id="CLU_2131813_0_0_6"/>
<evidence type="ECO:0000313" key="3">
    <source>
        <dbReference type="Proteomes" id="UP000009175"/>
    </source>
</evidence>
<dbReference type="Proteomes" id="UP000009175">
    <property type="component" value="Chromosome"/>
</dbReference>
<dbReference type="STRING" id="326297.Sama_0742"/>
<evidence type="ECO:0000313" key="2">
    <source>
        <dbReference type="EMBL" id="ABL98950.1"/>
    </source>
</evidence>
<accession>A1S3J4</accession>
<organism evidence="2 3">
    <name type="scientific">Shewanella amazonensis (strain ATCC BAA-1098 / SB2B)</name>
    <dbReference type="NCBI Taxonomy" id="326297"/>
    <lineage>
        <taxon>Bacteria</taxon>
        <taxon>Pseudomonadati</taxon>
        <taxon>Pseudomonadota</taxon>
        <taxon>Gammaproteobacteria</taxon>
        <taxon>Alteromonadales</taxon>
        <taxon>Shewanellaceae</taxon>
        <taxon>Shewanella</taxon>
    </lineage>
</organism>
<dbReference type="EMBL" id="CP000507">
    <property type="protein sequence ID" value="ABL98950.1"/>
    <property type="molecule type" value="Genomic_DNA"/>
</dbReference>
<reference evidence="2 3" key="1">
    <citation type="submission" date="2006-12" db="EMBL/GenBank/DDBJ databases">
        <title>Complete sequence of Shewanella amazonensis SB2B.</title>
        <authorList>
            <consortium name="US DOE Joint Genome Institute"/>
            <person name="Copeland A."/>
            <person name="Lucas S."/>
            <person name="Lapidus A."/>
            <person name="Barry K."/>
            <person name="Detter J.C."/>
            <person name="Glavina del Rio T."/>
            <person name="Hammon N."/>
            <person name="Israni S."/>
            <person name="Dalin E."/>
            <person name="Tice H."/>
            <person name="Pitluck S."/>
            <person name="Munk A.C."/>
            <person name="Brettin T."/>
            <person name="Bruce D."/>
            <person name="Han C."/>
            <person name="Tapia R."/>
            <person name="Gilna P."/>
            <person name="Schmutz J."/>
            <person name="Larimer F."/>
            <person name="Land M."/>
            <person name="Hauser L."/>
            <person name="Kyrpides N."/>
            <person name="Mikhailova N."/>
            <person name="Fredrickson J."/>
            <person name="Richardson P."/>
        </authorList>
    </citation>
    <scope>NUCLEOTIDE SEQUENCE [LARGE SCALE GENOMIC DNA]</scope>
    <source>
        <strain evidence="3">ATCC BAA-1098 / SB2B</strain>
    </source>
</reference>
<feature type="chain" id="PRO_5002636421" description="Orphan protein" evidence="1">
    <location>
        <begin position="22"/>
        <end position="113"/>
    </location>
</feature>